<comment type="domain">
    <text evidence="10">The DHHC domain is required for palmitoyltransferase activity.</text>
</comment>
<comment type="catalytic activity">
    <reaction evidence="10">
        <text>L-cysteinyl-[protein] + hexadecanoyl-CoA = S-hexadecanoyl-L-cysteinyl-[protein] + CoA</text>
        <dbReference type="Rhea" id="RHEA:36683"/>
        <dbReference type="Rhea" id="RHEA-COMP:10131"/>
        <dbReference type="Rhea" id="RHEA-COMP:11032"/>
        <dbReference type="ChEBI" id="CHEBI:29950"/>
        <dbReference type="ChEBI" id="CHEBI:57287"/>
        <dbReference type="ChEBI" id="CHEBI:57379"/>
        <dbReference type="ChEBI" id="CHEBI:74151"/>
        <dbReference type="EC" id="2.3.1.225"/>
    </reaction>
</comment>
<feature type="chain" id="PRO_5005322454" description="Palmitoyltransferase" evidence="12">
    <location>
        <begin position="27"/>
        <end position="385"/>
    </location>
</feature>
<keyword evidence="8" id="KW-0449">Lipoprotein</keyword>
<evidence type="ECO:0000256" key="7">
    <source>
        <dbReference type="ARBA" id="ARBA00023139"/>
    </source>
</evidence>
<comment type="subcellular location">
    <subcellularLocation>
        <location evidence="1">Endomembrane system</location>
        <topology evidence="1">Multi-pass membrane protein</topology>
    </subcellularLocation>
</comment>
<dbReference type="PANTHER" id="PTHR22883">
    <property type="entry name" value="ZINC FINGER DHHC DOMAIN CONTAINING PROTEIN"/>
    <property type="match status" value="1"/>
</dbReference>
<comment type="similarity">
    <text evidence="2 10">Belongs to the DHHC palmitoyltransferase family.</text>
</comment>
<dbReference type="Proteomes" id="UP000053562">
    <property type="component" value="Unassembled WGS sequence"/>
</dbReference>
<name>A0A0J9SDX2_PLAVI</name>
<evidence type="ECO:0000256" key="6">
    <source>
        <dbReference type="ARBA" id="ARBA00023136"/>
    </source>
</evidence>
<organism evidence="14 15">
    <name type="scientific">Plasmodium vivax India VII</name>
    <dbReference type="NCBI Taxonomy" id="1077284"/>
    <lineage>
        <taxon>Eukaryota</taxon>
        <taxon>Sar</taxon>
        <taxon>Alveolata</taxon>
        <taxon>Apicomplexa</taxon>
        <taxon>Aconoidasida</taxon>
        <taxon>Haemosporida</taxon>
        <taxon>Plasmodiidae</taxon>
        <taxon>Plasmodium</taxon>
        <taxon>Plasmodium (Plasmodium)</taxon>
    </lineage>
</organism>
<evidence type="ECO:0000256" key="8">
    <source>
        <dbReference type="ARBA" id="ARBA00023288"/>
    </source>
</evidence>
<evidence type="ECO:0000259" key="13">
    <source>
        <dbReference type="Pfam" id="PF01529"/>
    </source>
</evidence>
<dbReference type="GO" id="GO:0005794">
    <property type="term" value="C:Golgi apparatus"/>
    <property type="evidence" value="ECO:0007669"/>
    <property type="project" value="TreeGrafter"/>
</dbReference>
<dbReference type="PROSITE" id="PS50216">
    <property type="entry name" value="DHHC"/>
    <property type="match status" value="1"/>
</dbReference>
<protein>
    <recommendedName>
        <fullName evidence="10">Palmitoyltransferase</fullName>
        <ecNumber evidence="10">2.3.1.225</ecNumber>
    </recommendedName>
</protein>
<feature type="region of interest" description="Disordered" evidence="11">
    <location>
        <begin position="192"/>
        <end position="217"/>
    </location>
</feature>
<dbReference type="Pfam" id="PF01529">
    <property type="entry name" value="DHHC"/>
    <property type="match status" value="1"/>
</dbReference>
<proteinExistence type="inferred from homology"/>
<dbReference type="EMBL" id="KQ234252">
    <property type="protein sequence ID" value="KMZ81160.1"/>
    <property type="molecule type" value="Genomic_DNA"/>
</dbReference>
<keyword evidence="6" id="KW-0472">Membrane</keyword>
<feature type="domain" description="Palmitoyltransferase DHHC" evidence="13">
    <location>
        <begin position="306"/>
        <end position="375"/>
    </location>
</feature>
<evidence type="ECO:0000256" key="5">
    <source>
        <dbReference type="ARBA" id="ARBA00022989"/>
    </source>
</evidence>
<feature type="region of interest" description="Disordered" evidence="11">
    <location>
        <begin position="134"/>
        <end position="176"/>
    </location>
</feature>
<reference evidence="14 15" key="1">
    <citation type="submission" date="2011-08" db="EMBL/GenBank/DDBJ databases">
        <title>The Genome Sequence of Plasmodium vivax India VII.</title>
        <authorList>
            <consortium name="The Broad Institute Genome Sequencing Platform"/>
            <consortium name="The Broad Institute Genome Sequencing Center for Infectious Disease"/>
            <person name="Neafsey D."/>
            <person name="Carlton J."/>
            <person name="Barnwell J."/>
            <person name="Collins W."/>
            <person name="Escalante A."/>
            <person name="Mullikin J."/>
            <person name="Saul A."/>
            <person name="Guigo R."/>
            <person name="Camara F."/>
            <person name="Young S.K."/>
            <person name="Zeng Q."/>
            <person name="Gargeya S."/>
            <person name="Fitzgerald M."/>
            <person name="Haas B."/>
            <person name="Abouelleil A."/>
            <person name="Alvarado L."/>
            <person name="Arachchi H.M."/>
            <person name="Berlin A."/>
            <person name="Brown A."/>
            <person name="Chapman S.B."/>
            <person name="Chen Z."/>
            <person name="Dunbar C."/>
            <person name="Freedman E."/>
            <person name="Gearin G."/>
            <person name="Gellesch M."/>
            <person name="Goldberg J."/>
            <person name="Griggs A."/>
            <person name="Gujja S."/>
            <person name="Heiman D."/>
            <person name="Howarth C."/>
            <person name="Larson L."/>
            <person name="Lui A."/>
            <person name="MacDonald P.J.P."/>
            <person name="Montmayeur A."/>
            <person name="Murphy C."/>
            <person name="Neiman D."/>
            <person name="Pearson M."/>
            <person name="Priest M."/>
            <person name="Roberts A."/>
            <person name="Saif S."/>
            <person name="Shea T."/>
            <person name="Shenoy N."/>
            <person name="Sisk P."/>
            <person name="Stolte C."/>
            <person name="Sykes S."/>
            <person name="Wortman J."/>
            <person name="Nusbaum C."/>
            <person name="Birren B."/>
        </authorList>
    </citation>
    <scope>NUCLEOTIDE SEQUENCE [LARGE SCALE GENOMIC DNA]</scope>
    <source>
        <strain evidence="14 15">India VII</strain>
    </source>
</reference>
<keyword evidence="5" id="KW-1133">Transmembrane helix</keyword>
<keyword evidence="9 10" id="KW-0012">Acyltransferase</keyword>
<dbReference type="InterPro" id="IPR001594">
    <property type="entry name" value="Palmitoyltrfase_DHHC"/>
</dbReference>
<keyword evidence="3 10" id="KW-0808">Transferase</keyword>
<evidence type="ECO:0000256" key="4">
    <source>
        <dbReference type="ARBA" id="ARBA00022692"/>
    </source>
</evidence>
<dbReference type="GO" id="GO:0005783">
    <property type="term" value="C:endoplasmic reticulum"/>
    <property type="evidence" value="ECO:0007669"/>
    <property type="project" value="TreeGrafter"/>
</dbReference>
<evidence type="ECO:0000256" key="3">
    <source>
        <dbReference type="ARBA" id="ARBA00022679"/>
    </source>
</evidence>
<evidence type="ECO:0000256" key="1">
    <source>
        <dbReference type="ARBA" id="ARBA00004127"/>
    </source>
</evidence>
<dbReference type="PANTHER" id="PTHR22883:SF301">
    <property type="entry name" value="PALMITOYLTRANSFERASE ZDHHC12"/>
    <property type="match status" value="1"/>
</dbReference>
<dbReference type="InterPro" id="IPR039859">
    <property type="entry name" value="PFA4/ZDH16/20/ERF2-like"/>
</dbReference>
<keyword evidence="12" id="KW-0732">Signal</keyword>
<feature type="signal peptide" evidence="12">
    <location>
        <begin position="1"/>
        <end position="26"/>
    </location>
</feature>
<accession>A0A0J9SDX2</accession>
<evidence type="ECO:0000313" key="14">
    <source>
        <dbReference type="EMBL" id="KMZ81160.1"/>
    </source>
</evidence>
<gene>
    <name evidence="14" type="ORF">PVIIG_02642</name>
</gene>
<evidence type="ECO:0000256" key="2">
    <source>
        <dbReference type="ARBA" id="ARBA00008574"/>
    </source>
</evidence>
<dbReference type="GO" id="GO:0019706">
    <property type="term" value="F:protein-cysteine S-palmitoyltransferase activity"/>
    <property type="evidence" value="ECO:0007669"/>
    <property type="project" value="UniProtKB-EC"/>
</dbReference>
<keyword evidence="7" id="KW-0564">Palmitate</keyword>
<evidence type="ECO:0000256" key="10">
    <source>
        <dbReference type="RuleBase" id="RU079119"/>
    </source>
</evidence>
<dbReference type="AlphaFoldDB" id="A0A0J9SDX2"/>
<evidence type="ECO:0000256" key="12">
    <source>
        <dbReference type="SAM" id="SignalP"/>
    </source>
</evidence>
<dbReference type="GO" id="GO:0006612">
    <property type="term" value="P:protein targeting to membrane"/>
    <property type="evidence" value="ECO:0007669"/>
    <property type="project" value="TreeGrafter"/>
</dbReference>
<evidence type="ECO:0000256" key="11">
    <source>
        <dbReference type="SAM" id="MobiDB-lite"/>
    </source>
</evidence>
<dbReference type="OrthoDB" id="9909019at2759"/>
<dbReference type="EC" id="2.3.1.225" evidence="10"/>
<evidence type="ECO:0000313" key="15">
    <source>
        <dbReference type="Proteomes" id="UP000053562"/>
    </source>
</evidence>
<keyword evidence="4" id="KW-0812">Transmembrane</keyword>
<sequence length="385" mass="42902">MKNPLPCVVICIKLAVLATLTHLVHTGKLPIDGRSSFFFLYAASFLLYAISSLRDPGYLKSCPLAYLPKNERAAFQASLSDRTGGHTKRRDIPTACSITQDEIPSSDSFSSETVSTNDELNSFTIIHHRSHNTVITERGVRKRQKGATGGLDGRKRCGHGNPCSQPDEGRLPSTNQTEDACLEGNRGGAKFEEKANPQAGRRVPPRWGTPRWGTPRWGTPRLMAPHGISANVNESGPSKYKPKSLKQLHHVGCNADEKHEGPTHVKRTIGDPLERTPIICSLHVERKPTTIFRVRGGEVYQYGAPLDYCYVCGVVQILRSRHCNACHRCVRTFDHHCPWINNCVAENNRGSYLMYLLFEGMAVFHTLRLLSRVLWGMLFGENGFV</sequence>
<evidence type="ECO:0000256" key="9">
    <source>
        <dbReference type="ARBA" id="ARBA00023315"/>
    </source>
</evidence>